<protein>
    <recommendedName>
        <fullName evidence="2">Legumain prodomain domain-containing protein</fullName>
    </recommendedName>
</protein>
<gene>
    <name evidence="3" type="ORF">V9T40_006472</name>
</gene>
<dbReference type="GO" id="GO:0051603">
    <property type="term" value="P:proteolysis involved in protein catabolic process"/>
    <property type="evidence" value="ECO:0007669"/>
    <property type="project" value="TreeGrafter"/>
</dbReference>
<comment type="caution">
    <text evidence="3">The sequence shown here is derived from an EMBL/GenBank/DDBJ whole genome shotgun (WGS) entry which is preliminary data.</text>
</comment>
<evidence type="ECO:0000313" key="3">
    <source>
        <dbReference type="EMBL" id="KAK7598237.1"/>
    </source>
</evidence>
<dbReference type="Pfam" id="PF01650">
    <property type="entry name" value="Peptidase_C13"/>
    <property type="match status" value="3"/>
</dbReference>
<dbReference type="InterPro" id="IPR048501">
    <property type="entry name" value="Legum_prodom"/>
</dbReference>
<dbReference type="PANTHER" id="PTHR12000">
    <property type="entry name" value="HEMOGLOBINASE FAMILY MEMBER"/>
    <property type="match status" value="1"/>
</dbReference>
<dbReference type="GO" id="GO:0006624">
    <property type="term" value="P:vacuolar protein processing"/>
    <property type="evidence" value="ECO:0007669"/>
    <property type="project" value="TreeGrafter"/>
</dbReference>
<dbReference type="GO" id="GO:0005773">
    <property type="term" value="C:vacuole"/>
    <property type="evidence" value="ECO:0007669"/>
    <property type="project" value="GOC"/>
</dbReference>
<keyword evidence="4" id="KW-1185">Reference proteome</keyword>
<organism evidence="3 4">
    <name type="scientific">Parthenolecanium corni</name>
    <dbReference type="NCBI Taxonomy" id="536013"/>
    <lineage>
        <taxon>Eukaryota</taxon>
        <taxon>Metazoa</taxon>
        <taxon>Ecdysozoa</taxon>
        <taxon>Arthropoda</taxon>
        <taxon>Hexapoda</taxon>
        <taxon>Insecta</taxon>
        <taxon>Pterygota</taxon>
        <taxon>Neoptera</taxon>
        <taxon>Paraneoptera</taxon>
        <taxon>Hemiptera</taxon>
        <taxon>Sternorrhyncha</taxon>
        <taxon>Coccoidea</taxon>
        <taxon>Coccidae</taxon>
        <taxon>Parthenolecanium</taxon>
    </lineage>
</organism>
<evidence type="ECO:0000313" key="4">
    <source>
        <dbReference type="Proteomes" id="UP001367676"/>
    </source>
</evidence>
<accession>A0AAN9Y662</accession>
<evidence type="ECO:0000259" key="2">
    <source>
        <dbReference type="Pfam" id="PF20985"/>
    </source>
</evidence>
<dbReference type="InterPro" id="IPR046427">
    <property type="entry name" value="Legumain_prodom_sf"/>
</dbReference>
<dbReference type="Pfam" id="PF20985">
    <property type="entry name" value="Legum_prodom"/>
    <property type="match status" value="1"/>
</dbReference>
<dbReference type="AlphaFoldDB" id="A0AAN9Y662"/>
<dbReference type="EMBL" id="JBBCAQ010000014">
    <property type="protein sequence ID" value="KAK7598237.1"/>
    <property type="molecule type" value="Genomic_DNA"/>
</dbReference>
<dbReference type="PRINTS" id="PR00776">
    <property type="entry name" value="HEMOGLOBNASE"/>
</dbReference>
<dbReference type="InterPro" id="IPR001096">
    <property type="entry name" value="Peptidase_C13"/>
</dbReference>
<comment type="similarity">
    <text evidence="1">Belongs to the peptidase C13 family.</text>
</comment>
<sequence>MTSKINDDPEIKINYSLQAMAYKQYNDLVKNGYDPENIIVISPDSAAYHSRNPMPGLIAYAYEKGEFSADSPINQYENVPIDYSALISPEEFHQILAGQANVNLTALGTGRVVKTGPNDNLFLYMHTIGSEGLFLLNNRYIMFTERFIPFIEELAASKAFKNMYIFMHATDSGSMFDNYMETNLRIIAYSMGGRYNEFSMCHWNKYLKAYTSTCQAFEHFAYLDKASAKNGAKETMLDLYAGSGLTSLDEEIVHNLYGDFDLLRKPIKEFYGPKMKNSQPLTPTEITQLKKQIKDEIKNKGPSITKALTETEVPTKEQDRVEESINKIIMESIKNTKIPRPVVNERVQRLPLKKFSCYRNAIETMRSKCLTEKAMAYKQYNNLVASGIPPENIIVISPDSAAYYPSNPMPGLIAFAHDKGDFSADSPVNQYENVVVDYTGYDLTTEQFFHILSGNKSDIVLAYSIGGRYNEFTMCHQNNFLGGVYTSSCQGFEHFSYMDKAIAKNGAKETVLDLYAGSGLTSLDVEAVHNIYGDFRLARMKLKEFYGPKMRNSQPVTPAEISQIKKESEKQRKNGTSIIKALTELEPPKQEQERIENSMDKVITDAIKNTKISKNVVNEPMLYLPLNKFDCYRNSLETMRSKCLTKKAGAYKQYNDLVKNGVDPNNIIVITPDSIAFNRRNPLPGSVYYAYNKEEFSADHPVNQYENVPVDYRNWAIAKNGAKETILDLYAGSGLTSLDEEGVHNLYGEFDLMMKPIKEFYGPKMKNSQPLTIRVKTIVNKIITESLKNTDITRNIIDEPVPQRFLLVQIDCFKKTTKTMRSKCLTERNQYLMYEHGSLFAKMCSLNVPKEKIMTAIEKAC</sequence>
<dbReference type="GO" id="GO:0004197">
    <property type="term" value="F:cysteine-type endopeptidase activity"/>
    <property type="evidence" value="ECO:0007669"/>
    <property type="project" value="TreeGrafter"/>
</dbReference>
<dbReference type="PANTHER" id="PTHR12000:SF42">
    <property type="entry name" value="LEGUMAIN"/>
    <property type="match status" value="1"/>
</dbReference>
<dbReference type="Gene3D" id="3.40.50.1460">
    <property type="match status" value="3"/>
</dbReference>
<proteinExistence type="inferred from homology"/>
<name>A0AAN9Y662_9HEMI</name>
<dbReference type="Proteomes" id="UP001367676">
    <property type="component" value="Unassembled WGS sequence"/>
</dbReference>
<dbReference type="Gene3D" id="1.10.132.130">
    <property type="match status" value="1"/>
</dbReference>
<reference evidence="3 4" key="1">
    <citation type="submission" date="2024-03" db="EMBL/GenBank/DDBJ databases">
        <title>Adaptation during the transition from Ophiocordyceps entomopathogen to insect associate is accompanied by gene loss and intensified selection.</title>
        <authorList>
            <person name="Ward C.M."/>
            <person name="Onetto C.A."/>
            <person name="Borneman A.R."/>
        </authorList>
    </citation>
    <scope>NUCLEOTIDE SEQUENCE [LARGE SCALE GENOMIC DNA]</scope>
    <source>
        <strain evidence="3">AWRI1</strain>
        <tissue evidence="3">Single Adult Female</tissue>
    </source>
</reference>
<feature type="domain" description="Legumain prodomain" evidence="2">
    <location>
        <begin position="778"/>
        <end position="861"/>
    </location>
</feature>
<evidence type="ECO:0000256" key="1">
    <source>
        <dbReference type="ARBA" id="ARBA00009941"/>
    </source>
</evidence>